<gene>
    <name evidence="1" type="ORF">PUV54_00160</name>
</gene>
<evidence type="ECO:0000313" key="2">
    <source>
        <dbReference type="Proteomes" id="UP001214043"/>
    </source>
</evidence>
<keyword evidence="2" id="KW-1185">Reference proteome</keyword>
<dbReference type="KEGG" id="hfl:PUV54_00160"/>
<proteinExistence type="predicted"/>
<protein>
    <submittedName>
        <fullName evidence="1">Uncharacterized protein</fullName>
    </submittedName>
</protein>
<dbReference type="EMBL" id="CP118166">
    <property type="protein sequence ID" value="WDI31606.1"/>
    <property type="molecule type" value="Genomic_DNA"/>
</dbReference>
<dbReference type="Proteomes" id="UP001214043">
    <property type="component" value="Chromosome"/>
</dbReference>
<organism evidence="1 2">
    <name type="scientific">Hyphococcus flavus</name>
    <dbReference type="NCBI Taxonomy" id="1866326"/>
    <lineage>
        <taxon>Bacteria</taxon>
        <taxon>Pseudomonadati</taxon>
        <taxon>Pseudomonadota</taxon>
        <taxon>Alphaproteobacteria</taxon>
        <taxon>Parvularculales</taxon>
        <taxon>Parvularculaceae</taxon>
        <taxon>Hyphococcus</taxon>
    </lineage>
</organism>
<name>A0AAE9ZC37_9PROT</name>
<evidence type="ECO:0000313" key="1">
    <source>
        <dbReference type="EMBL" id="WDI31606.1"/>
    </source>
</evidence>
<sequence>MNKHQIAMAAAACTRYDIVCVDKDGNEKWRDVADNLVVTTGLNDLLDKYFKGSAYTAAHYIGLTDDSPTIAAGDTMASHAGWAEATGYDEAARQDFTPGTVAAGSVDNSGNVASFSINASDTIGGLFLATNATKGGTSGILYGVAAFTGGDKAVDDGDTLNVTATATAAAA</sequence>
<reference evidence="1" key="1">
    <citation type="submission" date="2023-02" db="EMBL/GenBank/DDBJ databases">
        <title>Genome sequence of Hyphococcus flavus.</title>
        <authorList>
            <person name="Rong J.-C."/>
            <person name="Zhao Q."/>
            <person name="Yi M."/>
            <person name="Wu J.-Y."/>
        </authorList>
    </citation>
    <scope>NUCLEOTIDE SEQUENCE</scope>
    <source>
        <strain evidence="1">MCCC 1K03223</strain>
    </source>
</reference>
<accession>A0AAE9ZC37</accession>
<dbReference type="AlphaFoldDB" id="A0AAE9ZC37"/>
<dbReference type="RefSeq" id="WP_274493493.1">
    <property type="nucleotide sequence ID" value="NZ_CP118166.1"/>
</dbReference>